<keyword evidence="3 4" id="KW-0456">Lyase</keyword>
<dbReference type="NCBIfam" id="NF002018">
    <property type="entry name" value="PRK00823.1-3"/>
    <property type="match status" value="1"/>
</dbReference>
<comment type="catalytic activity">
    <reaction evidence="1 4">
        <text>(4aS,6R)-4a-hydroxy-L-erythro-5,6,7,8-tetrahydrobiopterin = (6R)-L-erythro-6,7-dihydrobiopterin + H2O</text>
        <dbReference type="Rhea" id="RHEA:11920"/>
        <dbReference type="ChEBI" id="CHEBI:15377"/>
        <dbReference type="ChEBI" id="CHEBI:15642"/>
        <dbReference type="ChEBI" id="CHEBI:43120"/>
        <dbReference type="EC" id="4.2.1.96"/>
    </reaction>
</comment>
<gene>
    <name evidence="5" type="ORF">AsFPU1_1461</name>
</gene>
<keyword evidence="6" id="KW-1185">Reference proteome</keyword>
<evidence type="ECO:0000256" key="2">
    <source>
        <dbReference type="ARBA" id="ARBA00006472"/>
    </source>
</evidence>
<dbReference type="Proteomes" id="UP000287247">
    <property type="component" value="Unassembled WGS sequence"/>
</dbReference>
<dbReference type="GO" id="GO:0006729">
    <property type="term" value="P:tetrahydrobiopterin biosynthetic process"/>
    <property type="evidence" value="ECO:0007669"/>
    <property type="project" value="InterPro"/>
</dbReference>
<evidence type="ECO:0000256" key="3">
    <source>
        <dbReference type="ARBA" id="ARBA00023239"/>
    </source>
</evidence>
<dbReference type="Gene3D" id="3.30.1360.20">
    <property type="entry name" value="Transcriptional coactivator/pterin dehydratase"/>
    <property type="match status" value="1"/>
</dbReference>
<accession>A0A401IFU9</accession>
<evidence type="ECO:0000256" key="4">
    <source>
        <dbReference type="HAMAP-Rule" id="MF_00434"/>
    </source>
</evidence>
<organism evidence="5 6">
    <name type="scientific">Aphanothece sacrum FPU1</name>
    <dbReference type="NCBI Taxonomy" id="1920663"/>
    <lineage>
        <taxon>Bacteria</taxon>
        <taxon>Bacillati</taxon>
        <taxon>Cyanobacteriota</taxon>
        <taxon>Cyanophyceae</taxon>
        <taxon>Oscillatoriophycideae</taxon>
        <taxon>Chroococcales</taxon>
        <taxon>Aphanothecaceae</taxon>
        <taxon>Aphanothece</taxon>
    </lineage>
</organism>
<dbReference type="AlphaFoldDB" id="A0A401IFU9"/>
<evidence type="ECO:0000256" key="1">
    <source>
        <dbReference type="ARBA" id="ARBA00001554"/>
    </source>
</evidence>
<dbReference type="CDD" id="cd00914">
    <property type="entry name" value="PCD_DCoH_subfamily_b"/>
    <property type="match status" value="1"/>
</dbReference>
<comment type="caution">
    <text evidence="5">The sequence shown here is derived from an EMBL/GenBank/DDBJ whole genome shotgun (WGS) entry which is preliminary data.</text>
</comment>
<dbReference type="NCBIfam" id="NF002017">
    <property type="entry name" value="PRK00823.1-2"/>
    <property type="match status" value="1"/>
</dbReference>
<dbReference type="InterPro" id="IPR001533">
    <property type="entry name" value="Pterin_deHydtase"/>
</dbReference>
<comment type="similarity">
    <text evidence="2 4">Belongs to the pterin-4-alpha-carbinolamine dehydratase family.</text>
</comment>
<sequence length="137" mass="15368">MNIKGTILILCLILLLLSTGRILASPTYPNILSNINQEVIMSDLKPLSSQELQTVLRQLDGWTQKDGKLHRQFEFKSFVEAFGFMSSVALVAESMGHHPEWFNVYNRVIIDLTTHDAGGITNKDVELAKKAGELARR</sequence>
<protein>
    <recommendedName>
        <fullName evidence="4">Putative pterin-4-alpha-carbinolamine dehydratase</fullName>
        <shortName evidence="4">PHS</shortName>
        <ecNumber evidence="4">4.2.1.96</ecNumber>
    </recommendedName>
    <alternativeName>
        <fullName evidence="4">4-alpha-hydroxy-tetrahydropterin dehydratase</fullName>
    </alternativeName>
    <alternativeName>
        <fullName evidence="4">Pterin carbinolamine dehydratase</fullName>
        <shortName evidence="4">PCD</shortName>
    </alternativeName>
</protein>
<dbReference type="HAMAP" id="MF_00434">
    <property type="entry name" value="Pterin_4_alpha"/>
    <property type="match status" value="1"/>
</dbReference>
<evidence type="ECO:0000313" key="5">
    <source>
        <dbReference type="EMBL" id="GBF80060.1"/>
    </source>
</evidence>
<dbReference type="InterPro" id="IPR036428">
    <property type="entry name" value="PCD_sf"/>
</dbReference>
<name>A0A401IFU9_APHSA</name>
<dbReference type="GO" id="GO:0008124">
    <property type="term" value="F:4-alpha-hydroxytetrahydrobiopterin dehydratase activity"/>
    <property type="evidence" value="ECO:0007669"/>
    <property type="project" value="UniProtKB-UniRule"/>
</dbReference>
<dbReference type="SUPFAM" id="SSF55248">
    <property type="entry name" value="PCD-like"/>
    <property type="match status" value="1"/>
</dbReference>
<proteinExistence type="inferred from homology"/>
<dbReference type="Pfam" id="PF01329">
    <property type="entry name" value="Pterin_4a"/>
    <property type="match status" value="1"/>
</dbReference>
<reference evidence="6" key="1">
    <citation type="submission" date="2017-05" db="EMBL/GenBank/DDBJ databases">
        <title>Physiological properties and genetic analysis related to exopolysaccharide production of fresh-water unicellular cyanobacterium Aphanothece sacrum, Suizenji Nori, that has been cultured as a food source in Japan.</title>
        <authorList>
            <person name="Kanesaki Y."/>
            <person name="Yoshikawa S."/>
            <person name="Ohki K."/>
        </authorList>
    </citation>
    <scope>NUCLEOTIDE SEQUENCE [LARGE SCALE GENOMIC DNA]</scope>
    <source>
        <strain evidence="6">FPU1</strain>
    </source>
</reference>
<dbReference type="EC" id="4.2.1.96" evidence="4"/>
<dbReference type="PANTHER" id="PTHR12599:SF0">
    <property type="entry name" value="PTERIN-4-ALPHA-CARBINOLAMINE DEHYDRATASE"/>
    <property type="match status" value="1"/>
</dbReference>
<dbReference type="PANTHER" id="PTHR12599">
    <property type="entry name" value="PTERIN-4-ALPHA-CARBINOLAMINE DEHYDRATASE"/>
    <property type="match status" value="1"/>
</dbReference>
<dbReference type="EMBL" id="BDQK01000005">
    <property type="protein sequence ID" value="GBF80060.1"/>
    <property type="molecule type" value="Genomic_DNA"/>
</dbReference>
<evidence type="ECO:0000313" key="6">
    <source>
        <dbReference type="Proteomes" id="UP000287247"/>
    </source>
</evidence>